<evidence type="ECO:0000256" key="6">
    <source>
        <dbReference type="ARBA" id="ARBA00023134"/>
    </source>
</evidence>
<dbReference type="EMBL" id="NDXW01000001">
    <property type="protein sequence ID" value="RDH42391.1"/>
    <property type="molecule type" value="Genomic_DNA"/>
</dbReference>
<evidence type="ECO:0000256" key="7">
    <source>
        <dbReference type="ARBA" id="ARBA00023150"/>
    </source>
</evidence>
<gene>
    <name evidence="9" type="ORF">B9G39_02445</name>
</gene>
<dbReference type="Pfam" id="PF12804">
    <property type="entry name" value="NTP_transf_3"/>
    <property type="match status" value="1"/>
</dbReference>
<keyword evidence="7" id="KW-0501">Molybdenum cofactor biosynthesis</keyword>
<keyword evidence="6" id="KW-0342">GTP-binding</keyword>
<evidence type="ECO:0000259" key="8">
    <source>
        <dbReference type="Pfam" id="PF12804"/>
    </source>
</evidence>
<evidence type="ECO:0000256" key="3">
    <source>
        <dbReference type="ARBA" id="ARBA00022723"/>
    </source>
</evidence>
<keyword evidence="10" id="KW-1185">Reference proteome</keyword>
<dbReference type="GO" id="GO:0005525">
    <property type="term" value="F:GTP binding"/>
    <property type="evidence" value="ECO:0007669"/>
    <property type="project" value="UniProtKB-KW"/>
</dbReference>
<comment type="caution">
    <text evidence="9">The sequence shown here is derived from an EMBL/GenBank/DDBJ whole genome shotgun (WGS) entry which is preliminary data.</text>
</comment>
<dbReference type="InterPro" id="IPR013482">
    <property type="entry name" value="Molybde_CF_guanTrfase"/>
</dbReference>
<dbReference type="CDD" id="cd02503">
    <property type="entry name" value="MobA"/>
    <property type="match status" value="1"/>
</dbReference>
<keyword evidence="4" id="KW-0547">Nucleotide-binding</keyword>
<name>A0A4V1IN39_9GAMM</name>
<dbReference type="Gene3D" id="3.90.550.10">
    <property type="entry name" value="Spore Coat Polysaccharide Biosynthesis Protein SpsA, Chain A"/>
    <property type="match status" value="1"/>
</dbReference>
<evidence type="ECO:0000256" key="1">
    <source>
        <dbReference type="ARBA" id="ARBA00022490"/>
    </source>
</evidence>
<evidence type="ECO:0000256" key="4">
    <source>
        <dbReference type="ARBA" id="ARBA00022741"/>
    </source>
</evidence>
<feature type="domain" description="MobA-like NTP transferase" evidence="8">
    <location>
        <begin position="13"/>
        <end position="128"/>
    </location>
</feature>
<keyword evidence="9" id="KW-0548">Nucleotidyltransferase</keyword>
<sequence length="187" mass="20333">MFDMTEGNPETLGVILAGGLSSRMKQDKAQLVLPNGLSLLAHAQKLMASVSVAEVVISGLQGVPDLYPERGPLGGIFAVTQHYPEMRLLVIPVDMPLLQPKVLNALLAENNPNNLPVVFSGQPLPLLLPVTEHVVSYLNGVVEGKNAASIKSMLAELNCIQLPKLDDYYFFNCNTPEEFDSVCQHLR</sequence>
<accession>A0A4V1IN39</accession>
<organism evidence="9 10">
    <name type="scientific">Zooshikella ganghwensis</name>
    <dbReference type="NCBI Taxonomy" id="202772"/>
    <lineage>
        <taxon>Bacteria</taxon>
        <taxon>Pseudomonadati</taxon>
        <taxon>Pseudomonadota</taxon>
        <taxon>Gammaproteobacteria</taxon>
        <taxon>Oceanospirillales</taxon>
        <taxon>Zooshikellaceae</taxon>
        <taxon>Zooshikella</taxon>
    </lineage>
</organism>
<dbReference type="GO" id="GO:1902758">
    <property type="term" value="P:bis(molybdopterin guanine dinucleotide)molybdenum biosynthetic process"/>
    <property type="evidence" value="ECO:0007669"/>
    <property type="project" value="TreeGrafter"/>
</dbReference>
<dbReference type="PANTHER" id="PTHR19136:SF81">
    <property type="entry name" value="MOLYBDENUM COFACTOR GUANYLYLTRANSFERASE"/>
    <property type="match status" value="1"/>
</dbReference>
<protein>
    <submittedName>
        <fullName evidence="9">Molybdenum cofactor guanylyltransferase</fullName>
    </submittedName>
</protein>
<dbReference type="RefSeq" id="WP_094785905.1">
    <property type="nucleotide sequence ID" value="NZ_NDXW01000001.1"/>
</dbReference>
<proteinExistence type="predicted"/>
<keyword evidence="5" id="KW-0460">Magnesium</keyword>
<dbReference type="PANTHER" id="PTHR19136">
    <property type="entry name" value="MOLYBDENUM COFACTOR GUANYLYLTRANSFERASE"/>
    <property type="match status" value="1"/>
</dbReference>
<keyword evidence="1" id="KW-0963">Cytoplasm</keyword>
<evidence type="ECO:0000313" key="10">
    <source>
        <dbReference type="Proteomes" id="UP000257039"/>
    </source>
</evidence>
<dbReference type="Proteomes" id="UP000257039">
    <property type="component" value="Unassembled WGS sequence"/>
</dbReference>
<reference evidence="9 10" key="1">
    <citation type="submission" date="2017-04" db="EMBL/GenBank/DDBJ databases">
        <title>Draft genome sequence of Zooshikella ganghwensis VG4 isolated from Red Sea sediments.</title>
        <authorList>
            <person name="Rehman Z."/>
            <person name="Alam I."/>
            <person name="Kamau A."/>
            <person name="Bajic V."/>
            <person name="Leiknes T."/>
        </authorList>
    </citation>
    <scope>NUCLEOTIDE SEQUENCE [LARGE SCALE GENOMIC DNA]</scope>
    <source>
        <strain evidence="9 10">VG4</strain>
    </source>
</reference>
<dbReference type="GO" id="GO:0046872">
    <property type="term" value="F:metal ion binding"/>
    <property type="evidence" value="ECO:0007669"/>
    <property type="project" value="UniProtKB-KW"/>
</dbReference>
<dbReference type="GO" id="GO:0016779">
    <property type="term" value="F:nucleotidyltransferase activity"/>
    <property type="evidence" value="ECO:0007669"/>
    <property type="project" value="UniProtKB-KW"/>
</dbReference>
<dbReference type="InterPro" id="IPR025877">
    <property type="entry name" value="MobA-like_NTP_Trfase"/>
</dbReference>
<keyword evidence="2 9" id="KW-0808">Transferase</keyword>
<evidence type="ECO:0000256" key="2">
    <source>
        <dbReference type="ARBA" id="ARBA00022679"/>
    </source>
</evidence>
<dbReference type="InterPro" id="IPR029044">
    <property type="entry name" value="Nucleotide-diphossugar_trans"/>
</dbReference>
<keyword evidence="3" id="KW-0479">Metal-binding</keyword>
<evidence type="ECO:0000313" key="9">
    <source>
        <dbReference type="EMBL" id="RDH42391.1"/>
    </source>
</evidence>
<dbReference type="SUPFAM" id="SSF53448">
    <property type="entry name" value="Nucleotide-diphospho-sugar transferases"/>
    <property type="match status" value="1"/>
</dbReference>
<dbReference type="AlphaFoldDB" id="A0A4V1IN39"/>
<evidence type="ECO:0000256" key="5">
    <source>
        <dbReference type="ARBA" id="ARBA00022842"/>
    </source>
</evidence>